<keyword evidence="1" id="KW-0472">Membrane</keyword>
<keyword evidence="1" id="KW-0812">Transmembrane</keyword>
<evidence type="ECO:0000313" key="2">
    <source>
        <dbReference type="EMBL" id="OXA54569.1"/>
    </source>
</evidence>
<evidence type="ECO:0000256" key="1">
    <source>
        <dbReference type="SAM" id="Phobius"/>
    </source>
</evidence>
<sequence>MALYSNRVRTELQLSYICAGRPMRIWYLQCGYFNYLVPILQLKLNFSTVYSSDLGAVYHHRYGNLIFNVWSDLVTQENSSLVINYKRFGHHLIYCEYGAHSQIRFSDWVATFQPEVWAVIGLTLLASALFLRNNEPICPPRWIWDSRCNWIHLLAICFRQGYPISRQLVLISLFISPILLIYEYYLASKLVVPPVQERLSSLVHVIQAGFEIYGIKQPDGINLPSLRSRLSFDLALAGLRGKLEQTVFEIPKQNIVQILGPNRSILIATENIEYFLQAIERNQRLNGTECRCHAIQNIALVMTYFDVLRVRRYQDVSRVVKFMEITGFTKLWRERYQFYLEASFKEGASLIFLVEIGTPRRENIMRFCKRGPK</sequence>
<reference evidence="2 3" key="1">
    <citation type="submission" date="2015-12" db="EMBL/GenBank/DDBJ databases">
        <title>The genome of Folsomia candida.</title>
        <authorList>
            <person name="Faddeeva A."/>
            <person name="Derks M.F."/>
            <person name="Anvar Y."/>
            <person name="Smit S."/>
            <person name="Van Straalen N."/>
            <person name="Roelofs D."/>
        </authorList>
    </citation>
    <scope>NUCLEOTIDE SEQUENCE [LARGE SCALE GENOMIC DNA]</scope>
    <source>
        <strain evidence="2 3">VU population</strain>
        <tissue evidence="2">Whole body</tissue>
    </source>
</reference>
<dbReference type="AlphaFoldDB" id="A0A226EAY7"/>
<organism evidence="2 3">
    <name type="scientific">Folsomia candida</name>
    <name type="common">Springtail</name>
    <dbReference type="NCBI Taxonomy" id="158441"/>
    <lineage>
        <taxon>Eukaryota</taxon>
        <taxon>Metazoa</taxon>
        <taxon>Ecdysozoa</taxon>
        <taxon>Arthropoda</taxon>
        <taxon>Hexapoda</taxon>
        <taxon>Collembola</taxon>
        <taxon>Entomobryomorpha</taxon>
        <taxon>Isotomoidea</taxon>
        <taxon>Isotomidae</taxon>
        <taxon>Proisotominae</taxon>
        <taxon>Folsomia</taxon>
    </lineage>
</organism>
<feature type="transmembrane region" description="Helical" evidence="1">
    <location>
        <begin position="168"/>
        <end position="187"/>
    </location>
</feature>
<name>A0A226EAY7_FOLCA</name>
<proteinExistence type="predicted"/>
<dbReference type="Proteomes" id="UP000198287">
    <property type="component" value="Unassembled WGS sequence"/>
</dbReference>
<comment type="caution">
    <text evidence="2">The sequence shown here is derived from an EMBL/GenBank/DDBJ whole genome shotgun (WGS) entry which is preliminary data.</text>
</comment>
<keyword evidence="3" id="KW-1185">Reference proteome</keyword>
<keyword evidence="1" id="KW-1133">Transmembrane helix</keyword>
<dbReference type="EMBL" id="LNIX01000005">
    <property type="protein sequence ID" value="OXA54569.1"/>
    <property type="molecule type" value="Genomic_DNA"/>
</dbReference>
<evidence type="ECO:0000313" key="3">
    <source>
        <dbReference type="Proteomes" id="UP000198287"/>
    </source>
</evidence>
<protein>
    <submittedName>
        <fullName evidence="2">Uncharacterized protein</fullName>
    </submittedName>
</protein>
<gene>
    <name evidence="2" type="ORF">Fcan01_11702</name>
</gene>
<accession>A0A226EAY7</accession>